<dbReference type="PANTHER" id="PTHR43020">
    <property type="entry name" value="CDK5 REGULATORY SUBUNIT-ASSOCIATED PROTEIN 1"/>
    <property type="match status" value="1"/>
</dbReference>
<evidence type="ECO:0000256" key="4">
    <source>
        <dbReference type="ARBA" id="ARBA00022679"/>
    </source>
</evidence>
<dbReference type="SMART" id="SM00729">
    <property type="entry name" value="Elp3"/>
    <property type="match status" value="1"/>
</dbReference>
<dbReference type="PROSITE" id="PS51918">
    <property type="entry name" value="RADICAL_SAM"/>
    <property type="match status" value="1"/>
</dbReference>
<dbReference type="InterPro" id="IPR007197">
    <property type="entry name" value="rSAM"/>
</dbReference>
<dbReference type="PROSITE" id="PS51449">
    <property type="entry name" value="MTTASE_N"/>
    <property type="match status" value="1"/>
</dbReference>
<dbReference type="FunFam" id="3.80.30.20:FF:000001">
    <property type="entry name" value="tRNA-2-methylthio-N(6)-dimethylallyladenosine synthase 2"/>
    <property type="match status" value="1"/>
</dbReference>
<dbReference type="InterPro" id="IPR023404">
    <property type="entry name" value="rSAM_horseshoe"/>
</dbReference>
<evidence type="ECO:0000256" key="12">
    <source>
        <dbReference type="ARBA" id="ARBA00081141"/>
    </source>
</evidence>
<evidence type="ECO:0000313" key="18">
    <source>
        <dbReference type="Proteomes" id="UP000663859"/>
    </source>
</evidence>
<dbReference type="Pfam" id="PF04055">
    <property type="entry name" value="Radical_SAM"/>
    <property type="match status" value="1"/>
</dbReference>
<evidence type="ECO:0000259" key="15">
    <source>
        <dbReference type="PROSITE" id="PS51449"/>
    </source>
</evidence>
<dbReference type="NCBIfam" id="TIGR01574">
    <property type="entry name" value="miaB-methiolase"/>
    <property type="match status" value="1"/>
</dbReference>
<dbReference type="InterPro" id="IPR006638">
    <property type="entry name" value="Elp3/MiaA/NifB-like_rSAM"/>
</dbReference>
<keyword evidence="8 13" id="KW-0411">Iron-sulfur</keyword>
<comment type="catalytic activity">
    <reaction evidence="13">
        <text>N(6)-dimethylallyladenosine(37) in tRNA + (sulfur carrier)-SH + AH2 + 2 S-adenosyl-L-methionine = 2-methylsulfanyl-N(6)-dimethylallyladenosine(37) in tRNA + (sulfur carrier)-H + 5'-deoxyadenosine + L-methionine + A + S-adenosyl-L-homocysteine + 2 H(+)</text>
        <dbReference type="Rhea" id="RHEA:37067"/>
        <dbReference type="Rhea" id="RHEA-COMP:10375"/>
        <dbReference type="Rhea" id="RHEA-COMP:10376"/>
        <dbReference type="Rhea" id="RHEA-COMP:14737"/>
        <dbReference type="Rhea" id="RHEA-COMP:14739"/>
        <dbReference type="ChEBI" id="CHEBI:13193"/>
        <dbReference type="ChEBI" id="CHEBI:15378"/>
        <dbReference type="ChEBI" id="CHEBI:17319"/>
        <dbReference type="ChEBI" id="CHEBI:17499"/>
        <dbReference type="ChEBI" id="CHEBI:29917"/>
        <dbReference type="ChEBI" id="CHEBI:57844"/>
        <dbReference type="ChEBI" id="CHEBI:57856"/>
        <dbReference type="ChEBI" id="CHEBI:59789"/>
        <dbReference type="ChEBI" id="CHEBI:64428"/>
        <dbReference type="ChEBI" id="CHEBI:74415"/>
        <dbReference type="ChEBI" id="CHEBI:74417"/>
        <dbReference type="EC" id="2.8.4.3"/>
    </reaction>
</comment>
<dbReference type="SFLD" id="SFLDS00029">
    <property type="entry name" value="Radical_SAM"/>
    <property type="match status" value="1"/>
</dbReference>
<evidence type="ECO:0000313" key="17">
    <source>
        <dbReference type="EMBL" id="CAF0689941.1"/>
    </source>
</evidence>
<dbReference type="AlphaFoldDB" id="A0A8J2BM41"/>
<dbReference type="HAMAP" id="MF_01864">
    <property type="entry name" value="tRNA_metthiotr_MiaB"/>
    <property type="match status" value="1"/>
</dbReference>
<evidence type="ECO:0000256" key="9">
    <source>
        <dbReference type="ARBA" id="ARBA00033765"/>
    </source>
</evidence>
<organism evidence="17 18">
    <name type="scientific">Candidatus Methylacidithermus pantelleriae</name>
    <dbReference type="NCBI Taxonomy" id="2744239"/>
    <lineage>
        <taxon>Bacteria</taxon>
        <taxon>Pseudomonadati</taxon>
        <taxon>Verrucomicrobiota</taxon>
        <taxon>Methylacidiphilae</taxon>
        <taxon>Methylacidiphilales</taxon>
        <taxon>Methylacidiphilaceae</taxon>
        <taxon>Candidatus Methylacidithermus</taxon>
    </lineage>
</organism>
<dbReference type="InterPro" id="IPR020612">
    <property type="entry name" value="Methylthiotransferase_CS"/>
</dbReference>
<dbReference type="GO" id="GO:0051539">
    <property type="term" value="F:4 iron, 4 sulfur cluster binding"/>
    <property type="evidence" value="ECO:0007669"/>
    <property type="project" value="UniProtKB-UniRule"/>
</dbReference>
<name>A0A8J2BM41_9BACT</name>
<comment type="function">
    <text evidence="1 13">Catalyzes the methylthiolation of N6-(dimethylallyl)adenosine (i(6)A), leading to the formation of 2-methylthio-N6-(dimethylallyl)adenosine (ms(2)i(6)A) at position 37 in tRNAs that read codons beginning with uridine.</text>
</comment>
<dbReference type="EC" id="2.8.4.3" evidence="9 13"/>
<dbReference type="NCBIfam" id="TIGR00089">
    <property type="entry name" value="MiaB/RimO family radical SAM methylthiotransferase"/>
    <property type="match status" value="1"/>
</dbReference>
<dbReference type="Pfam" id="PF00919">
    <property type="entry name" value="UPF0004"/>
    <property type="match status" value="1"/>
</dbReference>
<feature type="domain" description="TRAM" evidence="14">
    <location>
        <begin position="379"/>
        <end position="442"/>
    </location>
</feature>
<evidence type="ECO:0000256" key="6">
    <source>
        <dbReference type="ARBA" id="ARBA00022723"/>
    </source>
</evidence>
<feature type="binding site" evidence="13">
    <location>
        <position position="160"/>
    </location>
    <ligand>
        <name>[4Fe-4S] cluster</name>
        <dbReference type="ChEBI" id="CHEBI:49883"/>
        <label>2</label>
        <note>4Fe-4S-S-AdoMet</note>
    </ligand>
</feature>
<dbReference type="Proteomes" id="UP000663859">
    <property type="component" value="Unassembled WGS sequence"/>
</dbReference>
<feature type="binding site" evidence="13">
    <location>
        <position position="163"/>
    </location>
    <ligand>
        <name>[4Fe-4S] cluster</name>
        <dbReference type="ChEBI" id="CHEBI:49883"/>
        <label>2</label>
        <note>4Fe-4S-S-AdoMet</note>
    </ligand>
</feature>
<dbReference type="PROSITE" id="PS01278">
    <property type="entry name" value="MTTASE_RADICAL"/>
    <property type="match status" value="1"/>
</dbReference>
<dbReference type="SFLD" id="SFLDG01061">
    <property type="entry name" value="methylthiotransferase"/>
    <property type="match status" value="1"/>
</dbReference>
<comment type="cofactor">
    <cofactor evidence="13">
        <name>[4Fe-4S] cluster</name>
        <dbReference type="ChEBI" id="CHEBI:49883"/>
    </cofactor>
    <text evidence="13">Binds 2 [4Fe-4S] clusters. One cluster is coordinated with 3 cysteines and an exchangeable S-adenosyl-L-methionine.</text>
</comment>
<feature type="domain" description="Radical SAM core" evidence="16">
    <location>
        <begin position="142"/>
        <end position="376"/>
    </location>
</feature>
<dbReference type="EMBL" id="CAJNOB010000001">
    <property type="protein sequence ID" value="CAF0689941.1"/>
    <property type="molecule type" value="Genomic_DNA"/>
</dbReference>
<keyword evidence="5 13" id="KW-0949">S-adenosyl-L-methionine</keyword>
<dbReference type="InterPro" id="IPR002792">
    <property type="entry name" value="TRAM_dom"/>
</dbReference>
<dbReference type="InterPro" id="IPR005839">
    <property type="entry name" value="Methylthiotransferase"/>
</dbReference>
<dbReference type="FunFam" id="3.40.50.12160:FF:000003">
    <property type="entry name" value="CDK5 regulatory subunit-associated protein 1"/>
    <property type="match status" value="1"/>
</dbReference>
<feature type="binding site" evidence="13">
    <location>
        <position position="81"/>
    </location>
    <ligand>
        <name>[4Fe-4S] cluster</name>
        <dbReference type="ChEBI" id="CHEBI:49883"/>
        <label>1</label>
    </ligand>
</feature>
<evidence type="ECO:0000256" key="13">
    <source>
        <dbReference type="HAMAP-Rule" id="MF_01864"/>
    </source>
</evidence>
<feature type="binding site" evidence="13">
    <location>
        <position position="47"/>
    </location>
    <ligand>
        <name>[4Fe-4S] cluster</name>
        <dbReference type="ChEBI" id="CHEBI:49883"/>
        <label>1</label>
    </ligand>
</feature>
<proteinExistence type="inferred from homology"/>
<evidence type="ECO:0000256" key="8">
    <source>
        <dbReference type="ARBA" id="ARBA00023014"/>
    </source>
</evidence>
<dbReference type="Gene3D" id="3.80.30.20">
    <property type="entry name" value="tm_1862 like domain"/>
    <property type="match status" value="1"/>
</dbReference>
<protein>
    <recommendedName>
        <fullName evidence="10 13">tRNA-2-methylthio-N(6)-dimethylallyladenosine synthase</fullName>
        <ecNumber evidence="9 13">2.8.4.3</ecNumber>
    </recommendedName>
    <alternativeName>
        <fullName evidence="12 13">(Dimethylallyl)adenosine tRNA methylthiotransferase MiaB</fullName>
    </alternativeName>
    <alternativeName>
        <fullName evidence="11 13">tRNA-i(6)A37 methylthiotransferase</fullName>
    </alternativeName>
</protein>
<evidence type="ECO:0000259" key="16">
    <source>
        <dbReference type="PROSITE" id="PS51918"/>
    </source>
</evidence>
<evidence type="ECO:0000256" key="5">
    <source>
        <dbReference type="ARBA" id="ARBA00022691"/>
    </source>
</evidence>
<comment type="caution">
    <text evidence="17">The sequence shown here is derived from an EMBL/GenBank/DDBJ whole genome shotgun (WGS) entry which is preliminary data.</text>
</comment>
<evidence type="ECO:0000256" key="3">
    <source>
        <dbReference type="ARBA" id="ARBA00022490"/>
    </source>
</evidence>
<dbReference type="RefSeq" id="WP_174581844.1">
    <property type="nucleotide sequence ID" value="NZ_CAJNOB010000001.1"/>
</dbReference>
<evidence type="ECO:0000256" key="11">
    <source>
        <dbReference type="ARBA" id="ARBA00080698"/>
    </source>
</evidence>
<dbReference type="PANTHER" id="PTHR43020:SF2">
    <property type="entry name" value="MITOCHONDRIAL TRNA METHYLTHIOTRANSFERASE CDK5RAP1"/>
    <property type="match status" value="1"/>
</dbReference>
<evidence type="ECO:0000256" key="7">
    <source>
        <dbReference type="ARBA" id="ARBA00023004"/>
    </source>
</evidence>
<dbReference type="GO" id="GO:0035597">
    <property type="term" value="F:tRNA-2-methylthio-N(6)-dimethylallyladenosine(37) synthase activity"/>
    <property type="evidence" value="ECO:0007669"/>
    <property type="project" value="UniProtKB-EC"/>
</dbReference>
<evidence type="ECO:0000256" key="2">
    <source>
        <dbReference type="ARBA" id="ARBA00022485"/>
    </source>
</evidence>
<keyword evidence="2 13" id="KW-0004">4Fe-4S</keyword>
<keyword evidence="13" id="KW-0819">tRNA processing</keyword>
<dbReference type="SUPFAM" id="SSF102114">
    <property type="entry name" value="Radical SAM enzymes"/>
    <property type="match status" value="1"/>
</dbReference>
<evidence type="ECO:0000256" key="1">
    <source>
        <dbReference type="ARBA" id="ARBA00003234"/>
    </source>
</evidence>
<comment type="subunit">
    <text evidence="13">Monomer.</text>
</comment>
<keyword evidence="3 13" id="KW-0963">Cytoplasm</keyword>
<keyword evidence="4 13" id="KW-0808">Transferase</keyword>
<dbReference type="InterPro" id="IPR058240">
    <property type="entry name" value="rSAM_sf"/>
</dbReference>
<feature type="binding site" evidence="13">
    <location>
        <position position="156"/>
    </location>
    <ligand>
        <name>[4Fe-4S] cluster</name>
        <dbReference type="ChEBI" id="CHEBI:49883"/>
        <label>2</label>
        <note>4Fe-4S-S-AdoMet</note>
    </ligand>
</feature>
<dbReference type="InterPro" id="IPR006463">
    <property type="entry name" value="MiaB_methiolase"/>
</dbReference>
<feature type="binding site" evidence="13">
    <location>
        <position position="11"/>
    </location>
    <ligand>
        <name>[4Fe-4S] cluster</name>
        <dbReference type="ChEBI" id="CHEBI:49883"/>
        <label>1</label>
    </ligand>
</feature>
<reference evidence="17" key="1">
    <citation type="submission" date="2021-02" db="EMBL/GenBank/DDBJ databases">
        <authorList>
            <person name="Cremers G."/>
            <person name="Picone N."/>
        </authorList>
    </citation>
    <scope>NUCLEOTIDE SEQUENCE</scope>
    <source>
        <strain evidence="17">PQ17</strain>
    </source>
</reference>
<dbReference type="InterPro" id="IPR013848">
    <property type="entry name" value="Methylthiotransferase_N"/>
</dbReference>
<gene>
    <name evidence="13 17" type="primary">miaB</name>
    <name evidence="17" type="ORF">MPNT_10444</name>
</gene>
<sequence>MPSVYLKTYGCQMNERDSEQVLRDFLRKGYTLASSEKEADVVLINTCSVRDLADQKALGKMGALAKEKRSKPDLILGFLGCMAQARGEELLKLLPSVDLVVGTQKFHRVADYVETLRKEGGKVVDVSPEKGSQNAIRDHLWLKNKVTAFVSIMQGCNMRCTFCIVPQTRGSERSRPMEEILAEVRELAERGVREVTLLGQIVNLYGRHEFPKRNGQTPFVQLLYAISEVPGILRIRFTSPHPKGFQDDLIEALASLPKLAKHVHLPVQSGSNRILKAMKRVYTVEEYLRLVERLKEKIPDITLGTDIIVGFPGETDEDFLQTKELVRRVGFDQAFIFRYSPRRGTPAAEFPNQVPEEVKYQRNYELLALHETLVREKAKNWIGKVMEVLIEGPTKKDPSRYEGRSQWNHLVIVPGDPRLLGRLVQVQITETTGHTYYGHVIAREGSSGDWEPWEATPPKPVRSP</sequence>
<dbReference type="PROSITE" id="PS50926">
    <property type="entry name" value="TRAM"/>
    <property type="match status" value="1"/>
</dbReference>
<keyword evidence="6 13" id="KW-0479">Metal-binding</keyword>
<feature type="domain" description="MTTase N-terminal" evidence="15">
    <location>
        <begin position="2"/>
        <end position="118"/>
    </location>
</feature>
<keyword evidence="18" id="KW-1185">Reference proteome</keyword>
<comment type="similarity">
    <text evidence="13">Belongs to the methylthiotransferase family. MiaB subfamily.</text>
</comment>
<dbReference type="PROSITE" id="PS01305">
    <property type="entry name" value="MOAA_NIFB_PQQE"/>
    <property type="match status" value="1"/>
</dbReference>
<keyword evidence="7 13" id="KW-0408">Iron</keyword>
<evidence type="ECO:0000259" key="14">
    <source>
        <dbReference type="PROSITE" id="PS50926"/>
    </source>
</evidence>
<dbReference type="Pfam" id="PF01938">
    <property type="entry name" value="TRAM"/>
    <property type="match status" value="1"/>
</dbReference>
<accession>A0A8J2BM41</accession>
<dbReference type="GO" id="GO:0005829">
    <property type="term" value="C:cytosol"/>
    <property type="evidence" value="ECO:0007669"/>
    <property type="project" value="TreeGrafter"/>
</dbReference>
<dbReference type="GO" id="GO:0046872">
    <property type="term" value="F:metal ion binding"/>
    <property type="evidence" value="ECO:0007669"/>
    <property type="project" value="UniProtKB-KW"/>
</dbReference>
<dbReference type="GO" id="GO:0032324">
    <property type="term" value="P:molybdopterin cofactor biosynthetic process"/>
    <property type="evidence" value="ECO:0007669"/>
    <property type="project" value="UniProtKB-ARBA"/>
</dbReference>
<dbReference type="Gene3D" id="3.40.50.12160">
    <property type="entry name" value="Methylthiotransferase, N-terminal domain"/>
    <property type="match status" value="1"/>
</dbReference>
<dbReference type="InterPro" id="IPR000385">
    <property type="entry name" value="MoaA_NifB_PqqE_Fe-S-bd_CS"/>
</dbReference>
<dbReference type="InterPro" id="IPR038135">
    <property type="entry name" value="Methylthiotransferase_N_sf"/>
</dbReference>
<dbReference type="SFLD" id="SFLDG01082">
    <property type="entry name" value="B12-binding_domain_containing"/>
    <property type="match status" value="1"/>
</dbReference>
<comment type="subcellular location">
    <subcellularLocation>
        <location evidence="13">Cytoplasm</location>
    </subcellularLocation>
</comment>
<dbReference type="SFLD" id="SFLDF00273">
    <property type="entry name" value="(dimethylallyl)adenosine_tRNA"/>
    <property type="match status" value="1"/>
</dbReference>
<evidence type="ECO:0000256" key="10">
    <source>
        <dbReference type="ARBA" id="ARBA00068570"/>
    </source>
</evidence>
<dbReference type="CDD" id="cd01335">
    <property type="entry name" value="Radical_SAM"/>
    <property type="match status" value="1"/>
</dbReference>